<reference evidence="1 2" key="1">
    <citation type="submission" date="2015-06" db="EMBL/GenBank/DDBJ databases">
        <title>Genome sequencing project of Bacillus galactosidilyticus PL133.</title>
        <authorList>
            <person name="Gaiero J."/>
            <person name="Nicol R."/>
            <person name="Habash M."/>
        </authorList>
    </citation>
    <scope>NUCLEOTIDE SEQUENCE [LARGE SCALE GENOMIC DNA]</scope>
    <source>
        <strain evidence="1 2">PL133</strain>
    </source>
</reference>
<dbReference type="EMBL" id="LGPB01000068">
    <property type="protein sequence ID" value="KRG14030.1"/>
    <property type="molecule type" value="Genomic_DNA"/>
</dbReference>
<dbReference type="Proteomes" id="UP000053881">
    <property type="component" value="Unassembled WGS sequence"/>
</dbReference>
<evidence type="ECO:0000313" key="2">
    <source>
        <dbReference type="Proteomes" id="UP000053881"/>
    </source>
</evidence>
<protein>
    <recommendedName>
        <fullName evidence="3">DUF4127 family protein</fullName>
    </recommendedName>
</protein>
<dbReference type="Pfam" id="PF13552">
    <property type="entry name" value="DUF4127"/>
    <property type="match status" value="1"/>
</dbReference>
<sequence>MNKIMYIPLDERPCNYQYPQLLAKMTELELLVPQKSILGNMKKPANIDLLVSWMEQKIEAVSHLLISIDMLVYGGIVPSRLHQLTYETCMERLSFLRLVKEKKPNLKIFAFDLIMRVPAYNSSEEEPDYYEEFGEDLFRLGWLYDKRDQSLLNEQDSMELKDIEKKIPLEVQQDFLQRRTKNFSVTQEVVNLVEEEIIDYLIVPLDDNSPFGFSPKEQRELMHEIAIRNLLDKVNIYPGADEIGCTLFARAFCEIHRYVPEIFIRYSSTKGPFIIPKYEDRILSESIKSHIIAAGGIQVNNEEKNHFILMVHSPAIEQREMAEASLKVEKRHRSYFSEVNIREFVEALIWHANKGKLIAIADVAVSNGADHLLLQLLEKKDVFDHLISYAGWNTNGNTMGTVIAHAIITSYHMQDERPAHQGHLQASREFFYLRLVEDWGYQTIVRTNISQNILPELDLTPRFLKDQVDQVTQQVENQLNQFVGEHLSSIKEGKISLHDVYLPWSRMFEVGFTLKLESQEIIVFY</sequence>
<dbReference type="InterPro" id="IPR025394">
    <property type="entry name" value="DUF4127"/>
</dbReference>
<comment type="caution">
    <text evidence="1">The sequence shown here is derived from an EMBL/GenBank/DDBJ whole genome shotgun (WGS) entry which is preliminary data.</text>
</comment>
<proteinExistence type="predicted"/>
<dbReference type="AlphaFoldDB" id="A0A0Q9YAA0"/>
<accession>A0A0Q9YAA0</accession>
<evidence type="ECO:0000313" key="1">
    <source>
        <dbReference type="EMBL" id="KRG14030.1"/>
    </source>
</evidence>
<evidence type="ECO:0008006" key="3">
    <source>
        <dbReference type="Google" id="ProtNLM"/>
    </source>
</evidence>
<name>A0A0Q9YAA0_9BACI</name>
<organism evidence="1 2">
    <name type="scientific">Lederbergia galactosidilytica</name>
    <dbReference type="NCBI Taxonomy" id="217031"/>
    <lineage>
        <taxon>Bacteria</taxon>
        <taxon>Bacillati</taxon>
        <taxon>Bacillota</taxon>
        <taxon>Bacilli</taxon>
        <taxon>Bacillales</taxon>
        <taxon>Bacillaceae</taxon>
        <taxon>Lederbergia</taxon>
    </lineage>
</organism>
<gene>
    <name evidence="1" type="ORF">ACA29_06640</name>
</gene>
<dbReference type="PATRIC" id="fig|217031.4.peg.2207"/>